<dbReference type="InterPro" id="IPR003385">
    <property type="entry name" value="Glyco_hydro_77"/>
</dbReference>
<evidence type="ECO:0000313" key="12">
    <source>
        <dbReference type="Proteomes" id="UP000002274"/>
    </source>
</evidence>
<protein>
    <recommendedName>
        <fullName evidence="4 10">4-alpha-glucanotransferase</fullName>
        <ecNumber evidence="3 10">2.4.1.25</ecNumber>
    </recommendedName>
    <alternativeName>
        <fullName evidence="8 10">Amylomaltase</fullName>
    </alternativeName>
    <alternativeName>
        <fullName evidence="9 10">Disproportionating enzyme</fullName>
    </alternativeName>
</protein>
<dbReference type="EC" id="2.4.1.25" evidence="3 10"/>
<comment type="catalytic activity">
    <reaction evidence="1 10">
        <text>Transfers a segment of a (1-&gt;4)-alpha-D-glucan to a new position in an acceptor, which may be glucose or a (1-&gt;4)-alpha-D-glucan.</text>
        <dbReference type="EC" id="2.4.1.25"/>
    </reaction>
</comment>
<dbReference type="AlphaFoldDB" id="A2C8B8"/>
<evidence type="ECO:0000256" key="9">
    <source>
        <dbReference type="ARBA" id="ARBA00031501"/>
    </source>
</evidence>
<dbReference type="Gene3D" id="3.20.20.80">
    <property type="entry name" value="Glycosidases"/>
    <property type="match status" value="1"/>
</dbReference>
<organism evidence="11 12">
    <name type="scientific">Prochlorococcus marinus (strain MIT 9303)</name>
    <dbReference type="NCBI Taxonomy" id="59922"/>
    <lineage>
        <taxon>Bacteria</taxon>
        <taxon>Bacillati</taxon>
        <taxon>Cyanobacteriota</taxon>
        <taxon>Cyanophyceae</taxon>
        <taxon>Synechococcales</taxon>
        <taxon>Prochlorococcaceae</taxon>
        <taxon>Prochlorococcus</taxon>
    </lineage>
</organism>
<dbReference type="NCBIfam" id="TIGR00217">
    <property type="entry name" value="malQ"/>
    <property type="match status" value="1"/>
</dbReference>
<dbReference type="SUPFAM" id="SSF51445">
    <property type="entry name" value="(Trans)glycosidases"/>
    <property type="match status" value="1"/>
</dbReference>
<dbReference type="EMBL" id="CP000554">
    <property type="protein sequence ID" value="ABM77728.1"/>
    <property type="molecule type" value="Genomic_DNA"/>
</dbReference>
<keyword evidence="6 10" id="KW-0808">Transferase</keyword>
<name>A2C8B8_PROM3</name>
<dbReference type="NCBIfam" id="NF011080">
    <property type="entry name" value="PRK14508.1-3"/>
    <property type="match status" value="1"/>
</dbReference>
<evidence type="ECO:0000256" key="8">
    <source>
        <dbReference type="ARBA" id="ARBA00031423"/>
    </source>
</evidence>
<comment type="similarity">
    <text evidence="2 10">Belongs to the disproportionating enzyme family.</text>
</comment>
<evidence type="ECO:0000256" key="4">
    <source>
        <dbReference type="ARBA" id="ARBA00020295"/>
    </source>
</evidence>
<dbReference type="HOGENOM" id="CLU_014132_1_0_3"/>
<sequence>MVEGSSALVRTTGVLLHPTALPASPVCGSFGAPSRAWLQSLARHDIGVWQLLPLAPPDATGSPYSSPSSFALNPWLLDADDLVDEDFLSASVLRELPGTVPIQEPCASVDFALADLRSQRLGIALREAWSEQARDHHLAFESWCGKQFWLEDHVLFMELRRQHQGLPWWEWPEGLAAHQRRALNAWKGHHQEALLEHRLLQWQLDRQWQALRHLAGELGVLLFGDLPFYVARDSADVWSHQGLFSILQGGELEIQSGVPPDYFSSTGQLWGTPVYRWWRHRWSGFHWWRSRFVRQWQQVDLLRLDHFRALASYWAVPGSDTTAEHGEWRPSPGAALLKRLRRDAGGILPLVAEDLGVITPDVEELRDQFGLPGMKILQFAFDGNPSNPYLPENIKGHHWVVYTGTHDNPTTLGWWQQLDLDIRERVVDRLKGVVHAPGWQLLELGLATEACLVITPVQDLLHLDDVARFNTPGTVEGNWCWRLSCFDSALDGALSGYGERGAVWGRSLESAAALLTASSSR</sequence>
<dbReference type="InterPro" id="IPR017853">
    <property type="entry name" value="GH"/>
</dbReference>
<evidence type="ECO:0000313" key="11">
    <source>
        <dbReference type="EMBL" id="ABM77728.1"/>
    </source>
</evidence>
<gene>
    <name evidence="11" type="primary">malQ</name>
    <name evidence="11" type="ordered locus">P9303_09791</name>
</gene>
<evidence type="ECO:0000256" key="3">
    <source>
        <dbReference type="ARBA" id="ARBA00012560"/>
    </source>
</evidence>
<dbReference type="RefSeq" id="WP_011825634.1">
    <property type="nucleotide sequence ID" value="NC_008820.1"/>
</dbReference>
<dbReference type="KEGG" id="pmf:P9303_09791"/>
<dbReference type="PANTHER" id="PTHR32438:SF5">
    <property type="entry name" value="4-ALPHA-GLUCANOTRANSFERASE DPE1, CHLOROPLASTIC_AMYLOPLASTIC"/>
    <property type="match status" value="1"/>
</dbReference>
<reference evidence="11 12" key="1">
    <citation type="journal article" date="2007" name="PLoS Genet.">
        <title>Patterns and implications of gene gain and loss in the evolution of Prochlorococcus.</title>
        <authorList>
            <person name="Kettler G.C."/>
            <person name="Martiny A.C."/>
            <person name="Huang K."/>
            <person name="Zucker J."/>
            <person name="Coleman M.L."/>
            <person name="Rodrigue S."/>
            <person name="Chen F."/>
            <person name="Lapidus A."/>
            <person name="Ferriera S."/>
            <person name="Johnson J."/>
            <person name="Steglich C."/>
            <person name="Church G.M."/>
            <person name="Richardson P."/>
            <person name="Chisholm S.W."/>
        </authorList>
    </citation>
    <scope>NUCLEOTIDE SEQUENCE [LARGE SCALE GENOMIC DNA]</scope>
    <source>
        <strain evidence="11 12">MIT 9303</strain>
    </source>
</reference>
<keyword evidence="7 10" id="KW-0119">Carbohydrate metabolism</keyword>
<dbReference type="GO" id="GO:0005975">
    <property type="term" value="P:carbohydrate metabolic process"/>
    <property type="evidence" value="ECO:0007669"/>
    <property type="project" value="InterPro"/>
</dbReference>
<dbReference type="STRING" id="59922.P9303_09791"/>
<dbReference type="CAZy" id="GH77">
    <property type="family name" value="Glycoside Hydrolase Family 77"/>
</dbReference>
<evidence type="ECO:0000256" key="7">
    <source>
        <dbReference type="ARBA" id="ARBA00023277"/>
    </source>
</evidence>
<dbReference type="Pfam" id="PF02446">
    <property type="entry name" value="Glyco_hydro_77"/>
    <property type="match status" value="1"/>
</dbReference>
<proteinExistence type="inferred from homology"/>
<evidence type="ECO:0000256" key="1">
    <source>
        <dbReference type="ARBA" id="ARBA00000439"/>
    </source>
</evidence>
<accession>A2C8B8</accession>
<dbReference type="PANTHER" id="PTHR32438">
    <property type="entry name" value="4-ALPHA-GLUCANOTRANSFERASE DPE1, CHLOROPLASTIC/AMYLOPLASTIC"/>
    <property type="match status" value="1"/>
</dbReference>
<dbReference type="BioCyc" id="PMAR59922:G1G80-885-MONOMER"/>
<dbReference type="GO" id="GO:0004134">
    <property type="term" value="F:4-alpha-glucanotransferase activity"/>
    <property type="evidence" value="ECO:0007669"/>
    <property type="project" value="UniProtKB-EC"/>
</dbReference>
<evidence type="ECO:0000256" key="6">
    <source>
        <dbReference type="ARBA" id="ARBA00022679"/>
    </source>
</evidence>
<dbReference type="Proteomes" id="UP000002274">
    <property type="component" value="Chromosome"/>
</dbReference>
<dbReference type="NCBIfam" id="NF011079">
    <property type="entry name" value="PRK14508.1-2"/>
    <property type="match status" value="1"/>
</dbReference>
<evidence type="ECO:0000256" key="10">
    <source>
        <dbReference type="RuleBase" id="RU361207"/>
    </source>
</evidence>
<evidence type="ECO:0000256" key="5">
    <source>
        <dbReference type="ARBA" id="ARBA00022676"/>
    </source>
</evidence>
<keyword evidence="5 10" id="KW-0328">Glycosyltransferase</keyword>
<evidence type="ECO:0000256" key="2">
    <source>
        <dbReference type="ARBA" id="ARBA00005684"/>
    </source>
</evidence>